<dbReference type="Proteomes" id="UP001621714">
    <property type="component" value="Unassembled WGS sequence"/>
</dbReference>
<proteinExistence type="inferred from homology"/>
<protein>
    <submittedName>
        <fullName evidence="8">Na+/H+ antiporter subunit E</fullName>
    </submittedName>
</protein>
<dbReference type="InterPro" id="IPR002758">
    <property type="entry name" value="Cation_antiport_E"/>
</dbReference>
<sequence>MLTQPRFRWLPMPVHSLLLFVMWLLLNNTLAPAHLLLGAALALCIPLVVRGLQNPQPKVRKPLRALGYFLLVLYDIVTANLHVARLVLGRLDVLQPAFIAVPLDLQGDVPLSLLAMTVSMTPGTVSCEFSTDRSCLYVHALHVEDQALLIETIKTRYERPLQEIFGC</sequence>
<dbReference type="PIRSF" id="PIRSF019239">
    <property type="entry name" value="MrpE"/>
    <property type="match status" value="1"/>
</dbReference>
<evidence type="ECO:0000256" key="1">
    <source>
        <dbReference type="ARBA" id="ARBA00004651"/>
    </source>
</evidence>
<evidence type="ECO:0000256" key="6">
    <source>
        <dbReference type="ARBA" id="ARBA00023136"/>
    </source>
</evidence>
<dbReference type="PANTHER" id="PTHR34584:SF1">
    <property type="entry name" value="NA(+)_H(+) ANTIPORTER SUBUNIT E1"/>
    <property type="match status" value="1"/>
</dbReference>
<comment type="similarity">
    <text evidence="2">Belongs to the CPA3 antiporters (TC 2.A.63) subunit E family.</text>
</comment>
<keyword evidence="4 7" id="KW-0812">Transmembrane</keyword>
<accession>A0ABW8Q2C3</accession>
<dbReference type="Pfam" id="PF01899">
    <property type="entry name" value="MNHE"/>
    <property type="match status" value="1"/>
</dbReference>
<evidence type="ECO:0000256" key="4">
    <source>
        <dbReference type="ARBA" id="ARBA00022692"/>
    </source>
</evidence>
<evidence type="ECO:0000256" key="5">
    <source>
        <dbReference type="ARBA" id="ARBA00022989"/>
    </source>
</evidence>
<evidence type="ECO:0000313" key="9">
    <source>
        <dbReference type="Proteomes" id="UP001621714"/>
    </source>
</evidence>
<keyword evidence="5 7" id="KW-1133">Transmembrane helix</keyword>
<keyword evidence="3" id="KW-1003">Cell membrane</keyword>
<name>A0ABW8Q2C3_9GAMM</name>
<evidence type="ECO:0000256" key="3">
    <source>
        <dbReference type="ARBA" id="ARBA00022475"/>
    </source>
</evidence>
<comment type="subcellular location">
    <subcellularLocation>
        <location evidence="1">Cell membrane</location>
        <topology evidence="1">Multi-pass membrane protein</topology>
    </subcellularLocation>
</comment>
<dbReference type="NCBIfam" id="NF006518">
    <property type="entry name" value="PRK08965.1-2"/>
    <property type="match status" value="1"/>
</dbReference>
<keyword evidence="6 7" id="KW-0472">Membrane</keyword>
<feature type="transmembrane region" description="Helical" evidence="7">
    <location>
        <begin position="68"/>
        <end position="88"/>
    </location>
</feature>
<gene>
    <name evidence="8" type="ORF">V6U78_11985</name>
</gene>
<dbReference type="RefSeq" id="WP_405341205.1">
    <property type="nucleotide sequence ID" value="NZ_JBANFI010000009.1"/>
</dbReference>
<keyword evidence="9" id="KW-1185">Reference proteome</keyword>
<reference evidence="8 9" key="1">
    <citation type="submission" date="2024-02" db="EMBL/GenBank/DDBJ databases">
        <title>Marinospirillum sp. MEB 164 isolated from Lonar lake sediment.</title>
        <authorList>
            <person name="Joshi A."/>
            <person name="Thite S."/>
        </authorList>
    </citation>
    <scope>NUCLEOTIDE SEQUENCE [LARGE SCALE GENOMIC DNA]</scope>
    <source>
        <strain evidence="8 9">MEB164</strain>
    </source>
</reference>
<organism evidence="8 9">
    <name type="scientific">Marinospirillum alkalitolerans</name>
    <dbReference type="NCBI Taxonomy" id="3123374"/>
    <lineage>
        <taxon>Bacteria</taxon>
        <taxon>Pseudomonadati</taxon>
        <taxon>Pseudomonadota</taxon>
        <taxon>Gammaproteobacteria</taxon>
        <taxon>Oceanospirillales</taxon>
        <taxon>Oceanospirillaceae</taxon>
        <taxon>Marinospirillum</taxon>
    </lineage>
</organism>
<evidence type="ECO:0000256" key="7">
    <source>
        <dbReference type="SAM" id="Phobius"/>
    </source>
</evidence>
<dbReference type="EMBL" id="JBANFI010000009">
    <property type="protein sequence ID" value="MFK7161757.1"/>
    <property type="molecule type" value="Genomic_DNA"/>
</dbReference>
<dbReference type="PANTHER" id="PTHR34584">
    <property type="entry name" value="NA(+)/H(+) ANTIPORTER SUBUNIT E1"/>
    <property type="match status" value="1"/>
</dbReference>
<evidence type="ECO:0000313" key="8">
    <source>
        <dbReference type="EMBL" id="MFK7161757.1"/>
    </source>
</evidence>
<evidence type="ECO:0000256" key="2">
    <source>
        <dbReference type="ARBA" id="ARBA00006228"/>
    </source>
</evidence>
<comment type="caution">
    <text evidence="8">The sequence shown here is derived from an EMBL/GenBank/DDBJ whole genome shotgun (WGS) entry which is preliminary data.</text>
</comment>